<reference evidence="10 11" key="1">
    <citation type="submission" date="2023-02" db="EMBL/GenBank/DDBJ databases">
        <title>Bacterial whole genomic sequence of Curvibacter sp. HBC61.</title>
        <authorList>
            <person name="Le V."/>
            <person name="Ko S.-R."/>
            <person name="Ahn C.-Y."/>
            <person name="Oh H.-M."/>
        </authorList>
    </citation>
    <scope>NUCLEOTIDE SEQUENCE [LARGE SCALE GENOMIC DNA]</scope>
    <source>
        <strain evidence="10 11">HBC61</strain>
    </source>
</reference>
<dbReference type="PANTHER" id="PTHR33693">
    <property type="entry name" value="TYPE-5 URACIL-DNA GLYCOSYLASE"/>
    <property type="match status" value="1"/>
</dbReference>
<evidence type="ECO:0000313" key="10">
    <source>
        <dbReference type="EMBL" id="MDD0839352.1"/>
    </source>
</evidence>
<evidence type="ECO:0000313" key="11">
    <source>
        <dbReference type="Proteomes" id="UP001528673"/>
    </source>
</evidence>
<evidence type="ECO:0000256" key="3">
    <source>
        <dbReference type="ARBA" id="ARBA00022763"/>
    </source>
</evidence>
<dbReference type="Gene3D" id="3.40.470.10">
    <property type="entry name" value="Uracil-DNA glycosylase-like domain"/>
    <property type="match status" value="1"/>
</dbReference>
<dbReference type="Proteomes" id="UP001528673">
    <property type="component" value="Unassembled WGS sequence"/>
</dbReference>
<dbReference type="PANTHER" id="PTHR33693:SF1">
    <property type="entry name" value="TYPE-4 URACIL-DNA GLYCOSYLASE"/>
    <property type="match status" value="1"/>
</dbReference>
<evidence type="ECO:0000256" key="8">
    <source>
        <dbReference type="SAM" id="MobiDB-lite"/>
    </source>
</evidence>
<dbReference type="EMBL" id="JAQSIP010000005">
    <property type="protein sequence ID" value="MDD0839352.1"/>
    <property type="molecule type" value="Genomic_DNA"/>
</dbReference>
<keyword evidence="7" id="KW-0234">DNA repair</keyword>
<evidence type="ECO:0000256" key="4">
    <source>
        <dbReference type="ARBA" id="ARBA00022801"/>
    </source>
</evidence>
<dbReference type="InterPro" id="IPR051536">
    <property type="entry name" value="UDG_Type-4/5"/>
</dbReference>
<evidence type="ECO:0000256" key="6">
    <source>
        <dbReference type="ARBA" id="ARBA00023014"/>
    </source>
</evidence>
<keyword evidence="5" id="KW-0408">Iron</keyword>
<comment type="caution">
    <text evidence="10">The sequence shown here is derived from an EMBL/GenBank/DDBJ whole genome shotgun (WGS) entry which is preliminary data.</text>
</comment>
<keyword evidence="11" id="KW-1185">Reference proteome</keyword>
<feature type="compositionally biased region" description="Low complexity" evidence="8">
    <location>
        <begin position="38"/>
        <end position="61"/>
    </location>
</feature>
<feature type="compositionally biased region" description="Pro residues" evidence="8">
    <location>
        <begin position="80"/>
        <end position="91"/>
    </location>
</feature>
<evidence type="ECO:0000256" key="7">
    <source>
        <dbReference type="ARBA" id="ARBA00023204"/>
    </source>
</evidence>
<protein>
    <submittedName>
        <fullName evidence="10">Uracil-DNA glycosylase family protein</fullName>
    </submittedName>
</protein>
<keyword evidence="4" id="KW-0378">Hydrolase</keyword>
<feature type="region of interest" description="Disordered" evidence="8">
    <location>
        <begin position="38"/>
        <end position="93"/>
    </location>
</feature>
<accession>A0ABT5MZ64</accession>
<dbReference type="InterPro" id="IPR036895">
    <property type="entry name" value="Uracil-DNA_glycosylase-like_sf"/>
</dbReference>
<dbReference type="SUPFAM" id="SSF52141">
    <property type="entry name" value="Uracil-DNA glycosylase-like"/>
    <property type="match status" value="1"/>
</dbReference>
<keyword evidence="2" id="KW-0479">Metal-binding</keyword>
<keyword evidence="1" id="KW-0004">4Fe-4S</keyword>
<feature type="domain" description="Uracil-DNA glycosylase-like" evidence="9">
    <location>
        <begin position="168"/>
        <end position="277"/>
    </location>
</feature>
<sequence>MTLNLDARQRAMLDEMHIPFWWPEPPLAGELLAPAGADTGVASASPERAAAQRPAPAADWPASHDTHQVHQAHQAAHAPAAPPVVPRPAPAVAPVDAPQAPAVVRAAPSPAAPLRHDPAQGVADATATPSLWQLHPAQALFNAPAAPGGFLLVTEAVWPGDDPLADGAGPAGQLLHNMLRAMRLHQPARAWLAGLSRRPTGDTPEPLPWHELLQAQRPGLVLLMGRTAAREALGRDEPLGRLRGQVHDLHGVPAIVTYDASYLLRTQADKARAWADLCLALSQPGVALP</sequence>
<dbReference type="Pfam" id="PF03167">
    <property type="entry name" value="UDG"/>
    <property type="match status" value="1"/>
</dbReference>
<organism evidence="10 11">
    <name type="scientific">Curvibacter cyanobacteriorum</name>
    <dbReference type="NCBI Taxonomy" id="3026422"/>
    <lineage>
        <taxon>Bacteria</taxon>
        <taxon>Pseudomonadati</taxon>
        <taxon>Pseudomonadota</taxon>
        <taxon>Betaproteobacteria</taxon>
        <taxon>Burkholderiales</taxon>
        <taxon>Comamonadaceae</taxon>
        <taxon>Curvibacter</taxon>
    </lineage>
</organism>
<dbReference type="InterPro" id="IPR005122">
    <property type="entry name" value="Uracil-DNA_glycosylase-like"/>
</dbReference>
<gene>
    <name evidence="10" type="ORF">PSQ40_12275</name>
</gene>
<keyword evidence="3" id="KW-0227">DNA damage</keyword>
<keyword evidence="6" id="KW-0411">Iron-sulfur</keyword>
<feature type="compositionally biased region" description="Low complexity" evidence="8">
    <location>
        <begin position="69"/>
        <end position="79"/>
    </location>
</feature>
<evidence type="ECO:0000256" key="2">
    <source>
        <dbReference type="ARBA" id="ARBA00022723"/>
    </source>
</evidence>
<name>A0ABT5MZ64_9BURK</name>
<evidence type="ECO:0000259" key="9">
    <source>
        <dbReference type="Pfam" id="PF03167"/>
    </source>
</evidence>
<dbReference type="RefSeq" id="WP_273951801.1">
    <property type="nucleotide sequence ID" value="NZ_JAQSIP010000005.1"/>
</dbReference>
<evidence type="ECO:0000256" key="1">
    <source>
        <dbReference type="ARBA" id="ARBA00022485"/>
    </source>
</evidence>
<evidence type="ECO:0000256" key="5">
    <source>
        <dbReference type="ARBA" id="ARBA00023004"/>
    </source>
</evidence>
<proteinExistence type="predicted"/>